<dbReference type="SUPFAM" id="SSF54980">
    <property type="entry name" value="EF-G C-terminal domain-like"/>
    <property type="match status" value="2"/>
</dbReference>
<dbReference type="FunFam" id="3.30.70.870:FF:000001">
    <property type="entry name" value="Elongation factor G"/>
    <property type="match status" value="1"/>
</dbReference>
<dbReference type="SMART" id="SM00838">
    <property type="entry name" value="EFG_C"/>
    <property type="match status" value="1"/>
</dbReference>
<dbReference type="CDD" id="cd03713">
    <property type="entry name" value="EFG_mtEFG_C"/>
    <property type="match status" value="1"/>
</dbReference>
<reference evidence="7 8" key="1">
    <citation type="journal article" date="2019" name="Extremophiles">
        <title>Biogeography of thermophiles and predominance of Thermus scotoductus in domestic water heaters.</title>
        <authorList>
            <person name="Wilpiszeski R.L."/>
            <person name="Zhang Z."/>
            <person name="House C.H."/>
        </authorList>
    </citation>
    <scope>NUCLEOTIDE SEQUENCE [LARGE SCALE GENOMIC DNA]</scope>
    <source>
        <strain evidence="7 8">28_S28</strain>
    </source>
</reference>
<dbReference type="Pfam" id="PF00679">
    <property type="entry name" value="EFG_C"/>
    <property type="match status" value="1"/>
</dbReference>
<dbReference type="FunFam" id="3.30.70.240:FF:000001">
    <property type="entry name" value="Elongation factor G"/>
    <property type="match status" value="1"/>
</dbReference>
<gene>
    <name evidence="7" type="primary">fusA</name>
    <name evidence="7" type="ORF">CSW41_02520</name>
</gene>
<feature type="non-terminal residue" evidence="7">
    <location>
        <position position="1"/>
    </location>
</feature>
<evidence type="ECO:0000313" key="7">
    <source>
        <dbReference type="EMBL" id="RTH20334.1"/>
    </source>
</evidence>
<evidence type="ECO:0000256" key="2">
    <source>
        <dbReference type="ARBA" id="ARBA00022768"/>
    </source>
</evidence>
<dbReference type="GO" id="GO:0003746">
    <property type="term" value="F:translation elongation factor activity"/>
    <property type="evidence" value="ECO:0007669"/>
    <property type="project" value="UniProtKB-KW"/>
</dbReference>
<keyword evidence="3" id="KW-0648">Protein biosynthesis</keyword>
<dbReference type="Pfam" id="PF03764">
    <property type="entry name" value="EFG_IV"/>
    <property type="match status" value="1"/>
</dbReference>
<dbReference type="EMBL" id="PELV01000056">
    <property type="protein sequence ID" value="RTH20334.1"/>
    <property type="molecule type" value="Genomic_DNA"/>
</dbReference>
<dbReference type="SMART" id="SM00889">
    <property type="entry name" value="EFG_IV"/>
    <property type="match status" value="1"/>
</dbReference>
<dbReference type="InterPro" id="IPR000640">
    <property type="entry name" value="EFG_V-like"/>
</dbReference>
<keyword evidence="1" id="KW-0547">Nucleotide-binding</keyword>
<comment type="caution">
    <text evidence="7">The sequence shown here is derived from an EMBL/GenBank/DDBJ whole genome shotgun (WGS) entry which is preliminary data.</text>
</comment>
<dbReference type="Gene3D" id="2.40.30.10">
    <property type="entry name" value="Translation factors"/>
    <property type="match status" value="1"/>
</dbReference>
<keyword evidence="4" id="KW-0342">GTP-binding</keyword>
<dbReference type="AlphaFoldDB" id="A0A430RNH2"/>
<evidence type="ECO:0000256" key="3">
    <source>
        <dbReference type="ARBA" id="ARBA00022917"/>
    </source>
</evidence>
<proteinExistence type="predicted"/>
<dbReference type="InterPro" id="IPR005517">
    <property type="entry name" value="Transl_elong_EFG/EF2_IV"/>
</dbReference>
<sequence>GDLGAVVGLKETITGDTLVGEDAPRIVLESIEVPEPVIDVAIEPKTKADQDKLSQALARLAEEDPTFRVSTHPETGQTIISGMGELHLEIIVDRLKREFKVDANVGKPQVAYRETITRPVDVEGKFIRQTGGRGQYGHVKIKAEPLPRGSGFEFVNAIVGGVIPKEYIPAVQKGIEEAMQSGPLIGFPVVDVKVTLYDGSYHEVDSSEMAFKIAGSMAIKEAVQKGDPVILEPIMRVEVTTPEEYMGDVIGDLNSRRGQILGMEPRGNAQVIRAYVPLAEMFGYATDLRSKTQGRGSFVMFFDHYQEVPKQVQEKLIKGQ</sequence>
<dbReference type="Gene3D" id="3.30.230.10">
    <property type="match status" value="1"/>
</dbReference>
<dbReference type="PANTHER" id="PTHR43261">
    <property type="entry name" value="TRANSLATION ELONGATION FACTOR G-RELATED"/>
    <property type="match status" value="1"/>
</dbReference>
<dbReference type="InterPro" id="IPR014721">
    <property type="entry name" value="Ribsml_uS5_D2-typ_fold_subgr"/>
</dbReference>
<keyword evidence="2 7" id="KW-0251">Elongation factor</keyword>
<dbReference type="GO" id="GO:0032790">
    <property type="term" value="P:ribosome disassembly"/>
    <property type="evidence" value="ECO:0007669"/>
    <property type="project" value="TreeGrafter"/>
</dbReference>
<dbReference type="InterPro" id="IPR047872">
    <property type="entry name" value="EFG_IV"/>
</dbReference>
<dbReference type="InterPro" id="IPR009022">
    <property type="entry name" value="EFG_III"/>
</dbReference>
<dbReference type="InterPro" id="IPR020568">
    <property type="entry name" value="Ribosomal_Su5_D2-typ_SF"/>
</dbReference>
<dbReference type="InterPro" id="IPR035649">
    <property type="entry name" value="EFG_V"/>
</dbReference>
<evidence type="ECO:0000313" key="8">
    <source>
        <dbReference type="Proteomes" id="UP000287439"/>
    </source>
</evidence>
<dbReference type="InterPro" id="IPR035647">
    <property type="entry name" value="EFG_III/V"/>
</dbReference>
<dbReference type="FunFam" id="3.30.230.10:FF:000003">
    <property type="entry name" value="Elongation factor G"/>
    <property type="match status" value="1"/>
</dbReference>
<evidence type="ECO:0000259" key="6">
    <source>
        <dbReference type="SMART" id="SM00889"/>
    </source>
</evidence>
<dbReference type="GO" id="GO:0005525">
    <property type="term" value="F:GTP binding"/>
    <property type="evidence" value="ECO:0007669"/>
    <property type="project" value="UniProtKB-KW"/>
</dbReference>
<dbReference type="InterPro" id="IPR041095">
    <property type="entry name" value="EFG_II"/>
</dbReference>
<organism evidence="7 8">
    <name type="scientific">Thermus scotoductus</name>
    <dbReference type="NCBI Taxonomy" id="37636"/>
    <lineage>
        <taxon>Bacteria</taxon>
        <taxon>Thermotogati</taxon>
        <taxon>Deinococcota</taxon>
        <taxon>Deinococci</taxon>
        <taxon>Thermales</taxon>
        <taxon>Thermaceae</taxon>
        <taxon>Thermus</taxon>
    </lineage>
</organism>
<feature type="domain" description="Translation elongation factor EFG/EF2" evidence="6">
    <location>
        <begin position="109"/>
        <end position="227"/>
    </location>
</feature>
<evidence type="ECO:0000256" key="4">
    <source>
        <dbReference type="ARBA" id="ARBA00023134"/>
    </source>
</evidence>
<feature type="domain" description="Elongation factor EFG" evidence="5">
    <location>
        <begin position="229"/>
        <end position="316"/>
    </location>
</feature>
<name>A0A430RNH2_THESC</name>
<dbReference type="Gene3D" id="3.30.70.240">
    <property type="match status" value="1"/>
</dbReference>
<dbReference type="Gene3D" id="3.30.70.870">
    <property type="entry name" value="Elongation Factor G (Translational Gtpase), domain 3"/>
    <property type="match status" value="1"/>
</dbReference>
<dbReference type="SUPFAM" id="SSF54211">
    <property type="entry name" value="Ribosomal protein S5 domain 2-like"/>
    <property type="match status" value="1"/>
</dbReference>
<accession>A0A430RNH2</accession>
<evidence type="ECO:0000256" key="1">
    <source>
        <dbReference type="ARBA" id="ARBA00022741"/>
    </source>
</evidence>
<dbReference type="PANTHER" id="PTHR43261:SF1">
    <property type="entry name" value="RIBOSOME-RELEASING FACTOR 2, MITOCHONDRIAL"/>
    <property type="match status" value="1"/>
</dbReference>
<dbReference type="CDD" id="cd16262">
    <property type="entry name" value="EFG_III"/>
    <property type="match status" value="1"/>
</dbReference>
<dbReference type="Proteomes" id="UP000287439">
    <property type="component" value="Unassembled WGS sequence"/>
</dbReference>
<evidence type="ECO:0000259" key="5">
    <source>
        <dbReference type="SMART" id="SM00838"/>
    </source>
</evidence>
<protein>
    <submittedName>
        <fullName evidence="7">Elongation factor G</fullName>
    </submittedName>
</protein>
<dbReference type="CDD" id="cd01434">
    <property type="entry name" value="EFG_mtEFG1_IV"/>
    <property type="match status" value="1"/>
</dbReference>
<dbReference type="Pfam" id="PF14492">
    <property type="entry name" value="EFG_III"/>
    <property type="match status" value="1"/>
</dbReference>